<comment type="caution">
    <text evidence="3">The sequence shown here is derived from an EMBL/GenBank/DDBJ whole genome shotgun (WGS) entry which is preliminary data.</text>
</comment>
<dbReference type="Proteomes" id="UP000573499">
    <property type="component" value="Unassembled WGS sequence"/>
</dbReference>
<evidence type="ECO:0000259" key="2">
    <source>
        <dbReference type="Pfam" id="PF07589"/>
    </source>
</evidence>
<feature type="chain" id="PRO_5031389292" evidence="1">
    <location>
        <begin position="24"/>
        <end position="195"/>
    </location>
</feature>
<protein>
    <submittedName>
        <fullName evidence="3">PEP-CTERM sorting domain-containing protein</fullName>
    </submittedName>
</protein>
<feature type="domain" description="Ice-binding protein C-terminal" evidence="2">
    <location>
        <begin position="168"/>
        <end position="192"/>
    </location>
</feature>
<evidence type="ECO:0000313" key="4">
    <source>
        <dbReference type="Proteomes" id="UP000573499"/>
    </source>
</evidence>
<keyword evidence="4" id="KW-1185">Reference proteome</keyword>
<evidence type="ECO:0000256" key="1">
    <source>
        <dbReference type="SAM" id="SignalP"/>
    </source>
</evidence>
<accession>A0A7W2F8C9</accession>
<dbReference type="NCBIfam" id="TIGR02595">
    <property type="entry name" value="PEP_CTERM"/>
    <property type="match status" value="1"/>
</dbReference>
<dbReference type="Pfam" id="PF07589">
    <property type="entry name" value="PEP-CTERM"/>
    <property type="match status" value="1"/>
</dbReference>
<reference evidence="3 4" key="1">
    <citation type="submission" date="2020-07" db="EMBL/GenBank/DDBJ databases">
        <title>Novel species isolated from subtropical streams in China.</title>
        <authorList>
            <person name="Lu H."/>
        </authorList>
    </citation>
    <scope>NUCLEOTIDE SEQUENCE [LARGE SCALE GENOMIC DNA]</scope>
    <source>
        <strain evidence="3 4">LX47W</strain>
    </source>
</reference>
<name>A0A7W2F8C9_9BURK</name>
<dbReference type="NCBIfam" id="NF038127">
    <property type="entry name" value="FDP_fam"/>
    <property type="match status" value="1"/>
</dbReference>
<feature type="signal peptide" evidence="1">
    <location>
        <begin position="1"/>
        <end position="23"/>
    </location>
</feature>
<evidence type="ECO:0000313" key="3">
    <source>
        <dbReference type="EMBL" id="MBA5686993.1"/>
    </source>
</evidence>
<gene>
    <name evidence="3" type="ORF">H3H39_07980</name>
</gene>
<dbReference type="InterPro" id="IPR013424">
    <property type="entry name" value="Ice-binding_C"/>
</dbReference>
<keyword evidence="1" id="KW-0732">Signal</keyword>
<sequence length="195" mass="20952">MRKFKILLGSALLAAVAAAPSHAADFSFSGTIQYQKDVIKIPFTLLQDATDVRVWTDSFHSGGNFDPITAVWKNGVIVGENDDDSTIALGQTYYDSGLRFANLSAGNYLFTIATFNNFANGTHLNDGFRYDSQAAIPLASWDQPANHVGMGPNWSVHLSGVDSATPPPVPEPESYAMLAAGLGLLAFVARRKKQA</sequence>
<dbReference type="AlphaFoldDB" id="A0A7W2F8C9"/>
<proteinExistence type="predicted"/>
<dbReference type="EMBL" id="JACEZU010000003">
    <property type="protein sequence ID" value="MBA5686993.1"/>
    <property type="molecule type" value="Genomic_DNA"/>
</dbReference>
<dbReference type="RefSeq" id="WP_182152831.1">
    <property type="nucleotide sequence ID" value="NZ_JACEZU010000003.1"/>
</dbReference>
<organism evidence="3 4">
    <name type="scientific">Rugamonas apoptosis</name>
    <dbReference type="NCBI Taxonomy" id="2758570"/>
    <lineage>
        <taxon>Bacteria</taxon>
        <taxon>Pseudomonadati</taxon>
        <taxon>Pseudomonadota</taxon>
        <taxon>Betaproteobacteria</taxon>
        <taxon>Burkholderiales</taxon>
        <taxon>Oxalobacteraceae</taxon>
        <taxon>Telluria group</taxon>
        <taxon>Rugamonas</taxon>
    </lineage>
</organism>